<protein>
    <recommendedName>
        <fullName evidence="4">DUF4871 domain-containing protein</fullName>
    </recommendedName>
</protein>
<dbReference type="RefSeq" id="WP_085030384.1">
    <property type="nucleotide sequence ID" value="NZ_CP020772.1"/>
</dbReference>
<feature type="region of interest" description="Disordered" evidence="1">
    <location>
        <begin position="31"/>
        <end position="50"/>
    </location>
</feature>
<accession>A0A1W5ZXD1</accession>
<feature type="compositionally biased region" description="Low complexity" evidence="1">
    <location>
        <begin position="35"/>
        <end position="47"/>
    </location>
</feature>
<dbReference type="EMBL" id="CP020772">
    <property type="protein sequence ID" value="ARI77923.1"/>
    <property type="molecule type" value="Genomic_DNA"/>
</dbReference>
<organism evidence="2 3">
    <name type="scientific">Halobacillus mangrovi</name>
    <dbReference type="NCBI Taxonomy" id="402384"/>
    <lineage>
        <taxon>Bacteria</taxon>
        <taxon>Bacillati</taxon>
        <taxon>Bacillota</taxon>
        <taxon>Bacilli</taxon>
        <taxon>Bacillales</taxon>
        <taxon>Bacillaceae</taxon>
        <taxon>Halobacillus</taxon>
    </lineage>
</organism>
<dbReference type="Proteomes" id="UP000192527">
    <property type="component" value="Chromosome"/>
</dbReference>
<dbReference type="Gene3D" id="2.60.40.3830">
    <property type="match status" value="1"/>
</dbReference>
<evidence type="ECO:0000313" key="3">
    <source>
        <dbReference type="Proteomes" id="UP000192527"/>
    </source>
</evidence>
<dbReference type="AlphaFoldDB" id="A0A1W5ZXD1"/>
<evidence type="ECO:0000256" key="1">
    <source>
        <dbReference type="SAM" id="MobiDB-lite"/>
    </source>
</evidence>
<proteinExistence type="predicted"/>
<reference evidence="2 3" key="1">
    <citation type="submission" date="2017-04" db="EMBL/GenBank/DDBJ databases">
        <title>The whole genome sequencing and assembly of Halobacillus mangrovi strain.</title>
        <authorList>
            <person name="Lee S.-J."/>
            <person name="Park M.-K."/>
            <person name="Kim J.-Y."/>
            <person name="Lee Y.-J."/>
            <person name="Yi H."/>
            <person name="Bahn Y.-S."/>
            <person name="Kim J.F."/>
            <person name="Lee D.-W."/>
        </authorList>
    </citation>
    <scope>NUCLEOTIDE SEQUENCE [LARGE SCALE GENOMIC DNA]</scope>
    <source>
        <strain evidence="2 3">KTB 131</strain>
    </source>
</reference>
<dbReference type="STRING" id="402384.HM131_14165"/>
<dbReference type="OrthoDB" id="2381403at2"/>
<dbReference type="KEGG" id="hmn:HM131_14165"/>
<keyword evidence="3" id="KW-1185">Reference proteome</keyword>
<dbReference type="PROSITE" id="PS51257">
    <property type="entry name" value="PROKAR_LIPOPROTEIN"/>
    <property type="match status" value="1"/>
</dbReference>
<sequence length="170" mass="19181">MLWKSIVVSVFIIVGFNGLLGCSNVQSDETKVNTPEASESASSPEPEITWEESPLFESKNLSFIGEEDRLGFTFDESEVMRFYPGKVQKYVWHFWGNEEELKGKLTVKAIHKETNKEITVLKELALMEPNSGADRHVPSSMSLPDSGMWKLNASIGSERYGSVIIKVYER</sequence>
<evidence type="ECO:0000313" key="2">
    <source>
        <dbReference type="EMBL" id="ARI77923.1"/>
    </source>
</evidence>
<name>A0A1W5ZXD1_9BACI</name>
<evidence type="ECO:0008006" key="4">
    <source>
        <dbReference type="Google" id="ProtNLM"/>
    </source>
</evidence>
<gene>
    <name evidence="2" type="ORF">HM131_14165</name>
</gene>